<name>A0AAV4VNG8_CAEEX</name>
<comment type="caution">
    <text evidence="1">The sequence shown here is derived from an EMBL/GenBank/DDBJ whole genome shotgun (WGS) entry which is preliminary data.</text>
</comment>
<evidence type="ECO:0000313" key="2">
    <source>
        <dbReference type="Proteomes" id="UP001054945"/>
    </source>
</evidence>
<dbReference type="EMBL" id="BPLR01014817">
    <property type="protein sequence ID" value="GIY71499.1"/>
    <property type="molecule type" value="Genomic_DNA"/>
</dbReference>
<keyword evidence="2" id="KW-1185">Reference proteome</keyword>
<proteinExistence type="predicted"/>
<reference evidence="1 2" key="1">
    <citation type="submission" date="2021-06" db="EMBL/GenBank/DDBJ databases">
        <title>Caerostris extrusa draft genome.</title>
        <authorList>
            <person name="Kono N."/>
            <person name="Arakawa K."/>
        </authorList>
    </citation>
    <scope>NUCLEOTIDE SEQUENCE [LARGE SCALE GENOMIC DNA]</scope>
</reference>
<sequence>MSLIVAHHSYSLNPARFVFVPFLILSFERKKKKGTSNVMHANSSAEQHLLYPAPIASITHAPVTVPTENSSKTLFLKEIQA</sequence>
<accession>A0AAV4VNG8</accession>
<organism evidence="1 2">
    <name type="scientific">Caerostris extrusa</name>
    <name type="common">Bark spider</name>
    <name type="synonym">Caerostris bankana</name>
    <dbReference type="NCBI Taxonomy" id="172846"/>
    <lineage>
        <taxon>Eukaryota</taxon>
        <taxon>Metazoa</taxon>
        <taxon>Ecdysozoa</taxon>
        <taxon>Arthropoda</taxon>
        <taxon>Chelicerata</taxon>
        <taxon>Arachnida</taxon>
        <taxon>Araneae</taxon>
        <taxon>Araneomorphae</taxon>
        <taxon>Entelegynae</taxon>
        <taxon>Araneoidea</taxon>
        <taxon>Araneidae</taxon>
        <taxon>Caerostris</taxon>
    </lineage>
</organism>
<protein>
    <submittedName>
        <fullName evidence="1">Uncharacterized protein</fullName>
    </submittedName>
</protein>
<evidence type="ECO:0000313" key="1">
    <source>
        <dbReference type="EMBL" id="GIY71499.1"/>
    </source>
</evidence>
<dbReference type="AlphaFoldDB" id="A0AAV4VNG8"/>
<dbReference type="Proteomes" id="UP001054945">
    <property type="component" value="Unassembled WGS sequence"/>
</dbReference>
<gene>
    <name evidence="1" type="ORF">CEXT_10711</name>
</gene>